<dbReference type="Proteomes" id="UP000246702">
    <property type="component" value="Unassembled WGS sequence"/>
</dbReference>
<gene>
    <name evidence="2" type="ORF">BO94DRAFT_585558</name>
</gene>
<feature type="domain" description="DUF7580" evidence="1">
    <location>
        <begin position="130"/>
        <end position="301"/>
    </location>
</feature>
<comment type="caution">
    <text evidence="2">The sequence shown here is derived from an EMBL/GenBank/DDBJ whole genome shotgun (WGS) entry which is preliminary data.</text>
</comment>
<dbReference type="AlphaFoldDB" id="A0A317WS00"/>
<protein>
    <recommendedName>
        <fullName evidence="1">DUF7580 domain-containing protein</fullName>
    </recommendedName>
</protein>
<evidence type="ECO:0000313" key="2">
    <source>
        <dbReference type="EMBL" id="PWY88102.1"/>
    </source>
</evidence>
<proteinExistence type="predicted"/>
<dbReference type="Pfam" id="PF24476">
    <property type="entry name" value="DUF7580"/>
    <property type="match status" value="1"/>
</dbReference>
<reference evidence="2 3" key="1">
    <citation type="submission" date="2016-12" db="EMBL/GenBank/DDBJ databases">
        <title>The genomes of Aspergillus section Nigri reveals drivers in fungal speciation.</title>
        <authorList>
            <consortium name="DOE Joint Genome Institute"/>
            <person name="Vesth T.C."/>
            <person name="Nybo J."/>
            <person name="Theobald S."/>
            <person name="Brandl J."/>
            <person name="Frisvad J.C."/>
            <person name="Nielsen K.F."/>
            <person name="Lyhne E.K."/>
            <person name="Kogle M.E."/>
            <person name="Kuo A."/>
            <person name="Riley R."/>
            <person name="Clum A."/>
            <person name="Nolan M."/>
            <person name="Lipzen A."/>
            <person name="Salamov A."/>
            <person name="Henrissat B."/>
            <person name="Wiebenga A."/>
            <person name="De Vries R.P."/>
            <person name="Grigoriev I.V."/>
            <person name="Mortensen U.H."/>
            <person name="Andersen M.R."/>
            <person name="Baker S.E."/>
        </authorList>
    </citation>
    <scope>NUCLEOTIDE SEQUENCE [LARGE SCALE GENOMIC DNA]</scope>
    <source>
        <strain evidence="2 3">CBS 115572</strain>
    </source>
</reference>
<evidence type="ECO:0000313" key="3">
    <source>
        <dbReference type="Proteomes" id="UP000246702"/>
    </source>
</evidence>
<dbReference type="GeneID" id="37117842"/>
<organism evidence="2 3">
    <name type="scientific">Aspergillus sclerotioniger CBS 115572</name>
    <dbReference type="NCBI Taxonomy" id="1450535"/>
    <lineage>
        <taxon>Eukaryota</taxon>
        <taxon>Fungi</taxon>
        <taxon>Dikarya</taxon>
        <taxon>Ascomycota</taxon>
        <taxon>Pezizomycotina</taxon>
        <taxon>Eurotiomycetes</taxon>
        <taxon>Eurotiomycetidae</taxon>
        <taxon>Eurotiales</taxon>
        <taxon>Aspergillaceae</taxon>
        <taxon>Aspergillus</taxon>
        <taxon>Aspergillus subgen. Circumdati</taxon>
    </lineage>
</organism>
<accession>A0A317WS00</accession>
<sequence>MPSLPFTQPYPSLLSFAQCGVHQLLKVARLASSTSTTPAFFSSVFQTKLADAERYLAGLDNNSEELADRPIIHISSCHELLCHHDVGGLFPDLLIQNHQHSTKSSLTITSIASVLVSDTTRACILRVRCLQDCSPSTEFSLYREADLAPRSLWQLAAEQGGMDYEEDVSQLRVNPSVNIDYIPGREVVSLAELLQLTHMSGRMRLLLSCTLADMFWKSYGGPWIQGRWNKHIIQFMLDHQQDNSHQIHLDKPHLLIALGGDDEVLAHDSGFKTHDFPGILALGKLLLEIIVGIDIEGDRRSNPGLSTITA</sequence>
<dbReference type="STRING" id="1450535.A0A317WS00"/>
<name>A0A317WS00_9EURO</name>
<dbReference type="OrthoDB" id="3797656at2759"/>
<dbReference type="InterPro" id="IPR056002">
    <property type="entry name" value="DUF7580"/>
</dbReference>
<dbReference type="EMBL" id="MSFK01000013">
    <property type="protein sequence ID" value="PWY88102.1"/>
    <property type="molecule type" value="Genomic_DNA"/>
</dbReference>
<keyword evidence="3" id="KW-1185">Reference proteome</keyword>
<dbReference type="RefSeq" id="XP_025467885.1">
    <property type="nucleotide sequence ID" value="XM_025615699.1"/>
</dbReference>
<evidence type="ECO:0000259" key="1">
    <source>
        <dbReference type="Pfam" id="PF24476"/>
    </source>
</evidence>